<protein>
    <submittedName>
        <fullName evidence="2">LOW QUALITY PROTEIN: uncharacterized protein C22orf24 homolog</fullName>
    </submittedName>
</protein>
<evidence type="ECO:0000313" key="2">
    <source>
        <dbReference type="RefSeq" id="XP_007472418.1"/>
    </source>
</evidence>
<dbReference type="InParanoid" id="A0A340YHJ9"/>
<dbReference type="CTD" id="25775"/>
<name>A0A340YHJ9_LIPVE</name>
<organism evidence="1 2">
    <name type="scientific">Lipotes vexillifer</name>
    <name type="common">Yangtze river dolphin</name>
    <dbReference type="NCBI Taxonomy" id="118797"/>
    <lineage>
        <taxon>Eukaryota</taxon>
        <taxon>Metazoa</taxon>
        <taxon>Chordata</taxon>
        <taxon>Craniata</taxon>
        <taxon>Vertebrata</taxon>
        <taxon>Euteleostomi</taxon>
        <taxon>Mammalia</taxon>
        <taxon>Eutheria</taxon>
        <taxon>Laurasiatheria</taxon>
        <taxon>Artiodactyla</taxon>
        <taxon>Whippomorpha</taxon>
        <taxon>Cetacea</taxon>
        <taxon>Odontoceti</taxon>
        <taxon>Lipotidae</taxon>
        <taxon>Lipotes</taxon>
    </lineage>
</organism>
<evidence type="ECO:0000313" key="1">
    <source>
        <dbReference type="Proteomes" id="UP000265300"/>
    </source>
</evidence>
<dbReference type="OrthoDB" id="9837792at2759"/>
<dbReference type="RefSeq" id="XP_007472418.1">
    <property type="nucleotide sequence ID" value="XM_007472356.1"/>
</dbReference>
<sequence length="166" mass="17965">MAAVQCAHCHDPTRKGVSESRPNSGSFFGFSIVVASSGRIPRPQAGSGTCSGAQCWGLELCSAYSRCSINICRMTKGIMPASGCQRAPREHGRWKENSWTPATPYISGIFSESDRGPLGRHLSQLSSRHCFTLERQPQPSSSSPMLFFHWNHLSASTPPAAPPCLT</sequence>
<keyword evidence="1" id="KW-1185">Reference proteome</keyword>
<proteinExistence type="predicted"/>
<accession>A0A340YHJ9</accession>
<gene>
    <name evidence="2" type="primary">LOC103091557</name>
</gene>
<dbReference type="KEGG" id="lve:103091557"/>
<dbReference type="GeneID" id="103091557"/>
<reference evidence="2" key="1">
    <citation type="submission" date="2025-08" db="UniProtKB">
        <authorList>
            <consortium name="RefSeq"/>
        </authorList>
    </citation>
    <scope>IDENTIFICATION</scope>
</reference>
<dbReference type="Proteomes" id="UP000265300">
    <property type="component" value="Unplaced"/>
</dbReference>
<dbReference type="AlphaFoldDB" id="A0A340YHJ9"/>